<proteinExistence type="predicted"/>
<gene>
    <name evidence="1" type="ORF">BDM02DRAFT_3130759</name>
</gene>
<organism evidence="1 2">
    <name type="scientific">Thelephora ganbajun</name>
    <name type="common">Ganba fungus</name>
    <dbReference type="NCBI Taxonomy" id="370292"/>
    <lineage>
        <taxon>Eukaryota</taxon>
        <taxon>Fungi</taxon>
        <taxon>Dikarya</taxon>
        <taxon>Basidiomycota</taxon>
        <taxon>Agaricomycotina</taxon>
        <taxon>Agaricomycetes</taxon>
        <taxon>Thelephorales</taxon>
        <taxon>Thelephoraceae</taxon>
        <taxon>Thelephora</taxon>
    </lineage>
</organism>
<keyword evidence="2" id="KW-1185">Reference proteome</keyword>
<reference evidence="1" key="2">
    <citation type="journal article" date="2020" name="Nat. Commun.">
        <title>Large-scale genome sequencing of mycorrhizal fungi provides insights into the early evolution of symbiotic traits.</title>
        <authorList>
            <person name="Miyauchi S."/>
            <person name="Kiss E."/>
            <person name="Kuo A."/>
            <person name="Drula E."/>
            <person name="Kohler A."/>
            <person name="Sanchez-Garcia M."/>
            <person name="Morin E."/>
            <person name="Andreopoulos B."/>
            <person name="Barry K.W."/>
            <person name="Bonito G."/>
            <person name="Buee M."/>
            <person name="Carver A."/>
            <person name="Chen C."/>
            <person name="Cichocki N."/>
            <person name="Clum A."/>
            <person name="Culley D."/>
            <person name="Crous P.W."/>
            <person name="Fauchery L."/>
            <person name="Girlanda M."/>
            <person name="Hayes R.D."/>
            <person name="Keri Z."/>
            <person name="LaButti K."/>
            <person name="Lipzen A."/>
            <person name="Lombard V."/>
            <person name="Magnuson J."/>
            <person name="Maillard F."/>
            <person name="Murat C."/>
            <person name="Nolan M."/>
            <person name="Ohm R.A."/>
            <person name="Pangilinan J."/>
            <person name="Pereira M.F."/>
            <person name="Perotto S."/>
            <person name="Peter M."/>
            <person name="Pfister S."/>
            <person name="Riley R."/>
            <person name="Sitrit Y."/>
            <person name="Stielow J.B."/>
            <person name="Szollosi G."/>
            <person name="Zifcakova L."/>
            <person name="Stursova M."/>
            <person name="Spatafora J.W."/>
            <person name="Tedersoo L."/>
            <person name="Vaario L.M."/>
            <person name="Yamada A."/>
            <person name="Yan M."/>
            <person name="Wang P."/>
            <person name="Xu J."/>
            <person name="Bruns T."/>
            <person name="Baldrian P."/>
            <person name="Vilgalys R."/>
            <person name="Dunand C."/>
            <person name="Henrissat B."/>
            <person name="Grigoriev I.V."/>
            <person name="Hibbett D."/>
            <person name="Nagy L.G."/>
            <person name="Martin F.M."/>
        </authorList>
    </citation>
    <scope>NUCLEOTIDE SEQUENCE</scope>
    <source>
        <strain evidence="1">P2</strain>
    </source>
</reference>
<protein>
    <submittedName>
        <fullName evidence="1">Uncharacterized protein</fullName>
    </submittedName>
</protein>
<reference evidence="1" key="1">
    <citation type="submission" date="2019-10" db="EMBL/GenBank/DDBJ databases">
        <authorList>
            <consortium name="DOE Joint Genome Institute"/>
            <person name="Kuo A."/>
            <person name="Miyauchi S."/>
            <person name="Kiss E."/>
            <person name="Drula E."/>
            <person name="Kohler A."/>
            <person name="Sanchez-Garcia M."/>
            <person name="Andreopoulos B."/>
            <person name="Barry K.W."/>
            <person name="Bonito G."/>
            <person name="Buee M."/>
            <person name="Carver A."/>
            <person name="Chen C."/>
            <person name="Cichocki N."/>
            <person name="Clum A."/>
            <person name="Culley D."/>
            <person name="Crous P.W."/>
            <person name="Fauchery L."/>
            <person name="Girlanda M."/>
            <person name="Hayes R."/>
            <person name="Keri Z."/>
            <person name="Labutti K."/>
            <person name="Lipzen A."/>
            <person name="Lombard V."/>
            <person name="Magnuson J."/>
            <person name="Maillard F."/>
            <person name="Morin E."/>
            <person name="Murat C."/>
            <person name="Nolan M."/>
            <person name="Ohm R."/>
            <person name="Pangilinan J."/>
            <person name="Pereira M."/>
            <person name="Perotto S."/>
            <person name="Peter M."/>
            <person name="Riley R."/>
            <person name="Sitrit Y."/>
            <person name="Stielow B."/>
            <person name="Szollosi G."/>
            <person name="Zifcakova L."/>
            <person name="Stursova M."/>
            <person name="Spatafora J.W."/>
            <person name="Tedersoo L."/>
            <person name="Vaario L.-M."/>
            <person name="Yamada A."/>
            <person name="Yan M."/>
            <person name="Wang P."/>
            <person name="Xu J."/>
            <person name="Bruns T."/>
            <person name="Baldrian P."/>
            <person name="Vilgalys R."/>
            <person name="Henrissat B."/>
            <person name="Grigoriev I.V."/>
            <person name="Hibbett D."/>
            <person name="Nagy L.G."/>
            <person name="Martin F.M."/>
        </authorList>
    </citation>
    <scope>NUCLEOTIDE SEQUENCE</scope>
    <source>
        <strain evidence="1">P2</strain>
    </source>
</reference>
<evidence type="ECO:0000313" key="1">
    <source>
        <dbReference type="EMBL" id="KAF9645909.1"/>
    </source>
</evidence>
<comment type="caution">
    <text evidence="1">The sequence shown here is derived from an EMBL/GenBank/DDBJ whole genome shotgun (WGS) entry which is preliminary data.</text>
</comment>
<name>A0ACB6Z853_THEGA</name>
<sequence>MGTTDFAVRFDPTVSSLIKTSTRTFSKARRRRCKVPFKGHKDIPRDTGVLGSLVIIYPASHEDEELALRHKDREWTFDPNTLASLDVIEQEVLKVTSGSRTRDLRSVHHSSISVAFDARLQGTVACLRREGAHVYQSYRELELEPFLRMMYSQRWSRSKYRPSHGVVVEVIVKNPNYHSGRSDHQRCRVEELGGIPVNPPNGVLAVNSDWNEDEFTESYERLTWLTDFVESAKEPKKLVLAYGDGVPVGYVYRSPCPILDICPAGNRA</sequence>
<dbReference type="Proteomes" id="UP000886501">
    <property type="component" value="Unassembled WGS sequence"/>
</dbReference>
<dbReference type="EMBL" id="MU118074">
    <property type="protein sequence ID" value="KAF9645909.1"/>
    <property type="molecule type" value="Genomic_DNA"/>
</dbReference>
<accession>A0ACB6Z853</accession>
<evidence type="ECO:0000313" key="2">
    <source>
        <dbReference type="Proteomes" id="UP000886501"/>
    </source>
</evidence>